<dbReference type="InterPro" id="IPR023395">
    <property type="entry name" value="MCP_dom_sf"/>
</dbReference>
<evidence type="ECO:0000313" key="18">
    <source>
        <dbReference type="Proteomes" id="UP000006671"/>
    </source>
</evidence>
<evidence type="ECO:0000256" key="3">
    <source>
        <dbReference type="ARBA" id="ARBA00011245"/>
    </source>
</evidence>
<keyword evidence="9 16" id="KW-1133">Transmembrane helix</keyword>
<accession>D2VDY3</accession>
<keyword evidence="5" id="KW-0050">Antiport</keyword>
<dbReference type="InterPro" id="IPR002113">
    <property type="entry name" value="ADT_euk_type"/>
</dbReference>
<evidence type="ECO:0000256" key="4">
    <source>
        <dbReference type="ARBA" id="ARBA00022448"/>
    </source>
</evidence>
<evidence type="ECO:0000256" key="15">
    <source>
        <dbReference type="RuleBase" id="RU000488"/>
    </source>
</evidence>
<comment type="subunit">
    <text evidence="3 16">Monomer.</text>
</comment>
<dbReference type="InterPro" id="IPR018108">
    <property type="entry name" value="MCP_transmembrane"/>
</dbReference>
<evidence type="ECO:0000256" key="7">
    <source>
        <dbReference type="ARBA" id="ARBA00022737"/>
    </source>
</evidence>
<dbReference type="EMBL" id="GG738865">
    <property type="protein sequence ID" value="EFC45078.1"/>
    <property type="molecule type" value="Genomic_DNA"/>
</dbReference>
<evidence type="ECO:0000256" key="16">
    <source>
        <dbReference type="RuleBase" id="RU368008"/>
    </source>
</evidence>
<dbReference type="GeneID" id="8849282"/>
<evidence type="ECO:0000256" key="1">
    <source>
        <dbReference type="ARBA" id="ARBA00004448"/>
    </source>
</evidence>
<dbReference type="PANTHER" id="PTHR45635:SF14">
    <property type="entry name" value="ADP_ATP TRANSLOCASE"/>
    <property type="match status" value="1"/>
</dbReference>
<sequence>MSIIGSYPQSDLIEQHPLIRLVKRLAGIGMESALVKLPSTAMFNARCILQTSAALPKLHGYSLHKSADIWSKIVEDQGILSVWRGYPLDVMKSIIQFFLNPFAFAIQRRIVPRFNPNQDFVKFYLSSIGGGYLTSAFIQTCLRPLEYCRVKLALDTIGKREYTGALDVIKKTVKGPNGIAGIYSGFSVALVKTLVYRISYFALYDLLRVINPYSYDRDALGLFTRLFTGQFVALASLTLCFPFEVVERKMQAQADKEESERCYKDAIDCFKKTYKEEGVAGFFRGLQNNLATTIGTTVALFVSDMLFR</sequence>
<feature type="repeat" description="Solcar" evidence="14">
    <location>
        <begin position="220"/>
        <end position="308"/>
    </location>
</feature>
<comment type="function">
    <text evidence="13">ADP:ATP antiporter that mediates import of ADP into the mitochondrial matrix for ATP synthesis, and export of ATP out to fuel the cell. Cycles between the cytoplasmic-open state (c-state) and the matrix-open state (m-state): operates by the alternating access mechanism with a single substrate-binding site intermittently exposed to either the cytosolic (c-state) or matrix (m-state) side of the inner mitochondrial membrane.</text>
</comment>
<organism evidence="18">
    <name type="scientific">Naegleria gruberi</name>
    <name type="common">Amoeba</name>
    <dbReference type="NCBI Taxonomy" id="5762"/>
    <lineage>
        <taxon>Eukaryota</taxon>
        <taxon>Discoba</taxon>
        <taxon>Heterolobosea</taxon>
        <taxon>Tetramitia</taxon>
        <taxon>Eutetramitia</taxon>
        <taxon>Vahlkampfiidae</taxon>
        <taxon>Naegleria</taxon>
    </lineage>
</organism>
<dbReference type="VEuPathDB" id="AmoebaDB:NAEGRDRAFT_67085"/>
<dbReference type="InterPro" id="IPR002067">
    <property type="entry name" value="MCP"/>
</dbReference>
<comment type="catalytic activity">
    <reaction evidence="12">
        <text>ADP(in) + ATP(out) = ADP(out) + ATP(in)</text>
        <dbReference type="Rhea" id="RHEA:34999"/>
        <dbReference type="ChEBI" id="CHEBI:30616"/>
        <dbReference type="ChEBI" id="CHEBI:456216"/>
    </reaction>
    <physiologicalReaction direction="left-to-right" evidence="12">
        <dbReference type="Rhea" id="RHEA:35000"/>
    </physiologicalReaction>
</comment>
<dbReference type="Gene3D" id="1.50.40.10">
    <property type="entry name" value="Mitochondrial carrier domain"/>
    <property type="match status" value="1"/>
</dbReference>
<dbReference type="OrthoDB" id="448427at2759"/>
<dbReference type="AlphaFoldDB" id="D2VDY3"/>
<evidence type="ECO:0000313" key="17">
    <source>
        <dbReference type="EMBL" id="EFC45078.1"/>
    </source>
</evidence>
<comment type="caution">
    <text evidence="16">Lacks conserved residue(s) required for the propagation of feature annotation.</text>
</comment>
<name>D2VDY3_NAEGR</name>
<dbReference type="PRINTS" id="PR00926">
    <property type="entry name" value="MITOCARRIER"/>
</dbReference>
<evidence type="ECO:0000256" key="8">
    <source>
        <dbReference type="ARBA" id="ARBA00022792"/>
    </source>
</evidence>
<proteinExistence type="inferred from homology"/>
<keyword evidence="6 14" id="KW-0812">Transmembrane</keyword>
<protein>
    <recommendedName>
        <fullName evidence="16">ADP/ATP translocase</fullName>
    </recommendedName>
    <alternativeName>
        <fullName evidence="16">ADP,ATP carrier protein</fullName>
    </alternativeName>
</protein>
<gene>
    <name evidence="17" type="ORF">NAEGRDRAFT_67085</name>
</gene>
<dbReference type="Proteomes" id="UP000006671">
    <property type="component" value="Unassembled WGS sequence"/>
</dbReference>
<dbReference type="RefSeq" id="XP_002677822.1">
    <property type="nucleotide sequence ID" value="XM_002677776.1"/>
</dbReference>
<dbReference type="PROSITE" id="PS50920">
    <property type="entry name" value="SOLCAR"/>
    <property type="match status" value="2"/>
</dbReference>
<dbReference type="Pfam" id="PF00153">
    <property type="entry name" value="Mito_carr"/>
    <property type="match status" value="2"/>
</dbReference>
<dbReference type="InParanoid" id="D2VDY3"/>
<dbReference type="GO" id="GO:0005471">
    <property type="term" value="F:ATP:ADP antiporter activity"/>
    <property type="evidence" value="ECO:0007669"/>
    <property type="project" value="UniProtKB-UniRule"/>
</dbReference>
<evidence type="ECO:0000256" key="5">
    <source>
        <dbReference type="ARBA" id="ARBA00022449"/>
    </source>
</evidence>
<dbReference type="STRING" id="5762.D2VDY3"/>
<feature type="transmembrane region" description="Helical" evidence="16">
    <location>
        <begin position="180"/>
        <end position="202"/>
    </location>
</feature>
<dbReference type="SUPFAM" id="SSF103506">
    <property type="entry name" value="Mitochondrial carrier"/>
    <property type="match status" value="1"/>
</dbReference>
<reference evidence="17 18" key="1">
    <citation type="journal article" date="2010" name="Cell">
        <title>The genome of Naegleria gruberi illuminates early eukaryotic versatility.</title>
        <authorList>
            <person name="Fritz-Laylin L.K."/>
            <person name="Prochnik S.E."/>
            <person name="Ginger M.L."/>
            <person name="Dacks J.B."/>
            <person name="Carpenter M.L."/>
            <person name="Field M.C."/>
            <person name="Kuo A."/>
            <person name="Paredez A."/>
            <person name="Chapman J."/>
            <person name="Pham J."/>
            <person name="Shu S."/>
            <person name="Neupane R."/>
            <person name="Cipriano M."/>
            <person name="Mancuso J."/>
            <person name="Tu H."/>
            <person name="Salamov A."/>
            <person name="Lindquist E."/>
            <person name="Shapiro H."/>
            <person name="Lucas S."/>
            <person name="Grigoriev I.V."/>
            <person name="Cande W.Z."/>
            <person name="Fulton C."/>
            <person name="Rokhsar D.S."/>
            <person name="Dawson S.C."/>
        </authorList>
    </citation>
    <scope>NUCLEOTIDE SEQUENCE [LARGE SCALE GENOMIC DNA]</scope>
    <source>
        <strain evidence="17 18">NEG-M</strain>
    </source>
</reference>
<evidence type="ECO:0000256" key="11">
    <source>
        <dbReference type="ARBA" id="ARBA00023136"/>
    </source>
</evidence>
<evidence type="ECO:0000256" key="12">
    <source>
        <dbReference type="ARBA" id="ARBA00024143"/>
    </source>
</evidence>
<dbReference type="PANTHER" id="PTHR45635">
    <property type="entry name" value="ADP,ATP CARRIER PROTEIN 1-RELATED-RELATED"/>
    <property type="match status" value="1"/>
</dbReference>
<keyword evidence="7" id="KW-0677">Repeat</keyword>
<evidence type="ECO:0000256" key="9">
    <source>
        <dbReference type="ARBA" id="ARBA00022989"/>
    </source>
</evidence>
<evidence type="ECO:0000256" key="14">
    <source>
        <dbReference type="PROSITE-ProRule" id="PRU00282"/>
    </source>
</evidence>
<dbReference type="OMA" id="ESERCYK"/>
<dbReference type="eggNOG" id="KOG0749">
    <property type="taxonomic scope" value="Eukaryota"/>
</dbReference>
<keyword evidence="8" id="KW-0999">Mitochondrion inner membrane</keyword>
<keyword evidence="18" id="KW-1185">Reference proteome</keyword>
<comment type="similarity">
    <text evidence="2 15">Belongs to the mitochondrial carrier (TC 2.A.29) family.</text>
</comment>
<dbReference type="GO" id="GO:0005743">
    <property type="term" value="C:mitochondrial inner membrane"/>
    <property type="evidence" value="ECO:0007669"/>
    <property type="project" value="UniProtKB-SubCell"/>
</dbReference>
<evidence type="ECO:0000256" key="2">
    <source>
        <dbReference type="ARBA" id="ARBA00006375"/>
    </source>
</evidence>
<keyword evidence="10" id="KW-0496">Mitochondrion</keyword>
<dbReference type="GO" id="GO:0140021">
    <property type="term" value="P:mitochondrial ADP transmembrane transport"/>
    <property type="evidence" value="ECO:0007669"/>
    <property type="project" value="InterPro"/>
</dbReference>
<dbReference type="GO" id="GO:1990544">
    <property type="term" value="P:mitochondrial ATP transmembrane transport"/>
    <property type="evidence" value="ECO:0007669"/>
    <property type="project" value="InterPro"/>
</dbReference>
<comment type="function">
    <text evidence="16">Catalyzes the exchange of ADP and ATP across the membrane.</text>
</comment>
<dbReference type="KEGG" id="ngr:NAEGRDRAFT_67085"/>
<keyword evidence="4 15" id="KW-0813">Transport</keyword>
<feature type="repeat" description="Solcar" evidence="14">
    <location>
        <begin position="122"/>
        <end position="210"/>
    </location>
</feature>
<evidence type="ECO:0000256" key="10">
    <source>
        <dbReference type="ARBA" id="ARBA00023128"/>
    </source>
</evidence>
<evidence type="ECO:0000256" key="13">
    <source>
        <dbReference type="ARBA" id="ARBA00045250"/>
    </source>
</evidence>
<feature type="transmembrane region" description="Helical" evidence="16">
    <location>
        <begin position="222"/>
        <end position="243"/>
    </location>
</feature>
<evidence type="ECO:0000256" key="6">
    <source>
        <dbReference type="ARBA" id="ARBA00022692"/>
    </source>
</evidence>
<comment type="subcellular location">
    <subcellularLocation>
        <location evidence="16">Membrane</location>
        <topology evidence="16">Multi-pass membrane protein</topology>
    </subcellularLocation>
    <subcellularLocation>
        <location evidence="1">Mitochondrion inner membrane</location>
        <topology evidence="1">Multi-pass membrane protein</topology>
    </subcellularLocation>
</comment>
<keyword evidence="11 14" id="KW-0472">Membrane</keyword>